<evidence type="ECO:0008006" key="5">
    <source>
        <dbReference type="Google" id="ProtNLM"/>
    </source>
</evidence>
<comment type="similarity">
    <text evidence="1 2">Belongs to the OSBP family.</text>
</comment>
<dbReference type="GO" id="GO:0005829">
    <property type="term" value="C:cytosol"/>
    <property type="evidence" value="ECO:0007669"/>
    <property type="project" value="TreeGrafter"/>
</dbReference>
<dbReference type="OrthoDB" id="14833at2759"/>
<dbReference type="AlphaFoldDB" id="A0A261XYW1"/>
<dbReference type="SUPFAM" id="SSF144000">
    <property type="entry name" value="Oxysterol-binding protein-like"/>
    <property type="match status" value="1"/>
</dbReference>
<accession>A0A261XYW1</accession>
<reference evidence="3 4" key="1">
    <citation type="journal article" date="2017" name="Mycologia">
        <title>Bifiguratus adelaidae, gen. et sp. nov., a new member of Mucoromycotina in endophytic and soil-dwelling habitats.</title>
        <authorList>
            <person name="Torres-Cruz T.J."/>
            <person name="Billingsley Tobias T.L."/>
            <person name="Almatruk M."/>
            <person name="Hesse C."/>
            <person name="Kuske C.R."/>
            <person name="Desiro A."/>
            <person name="Benucci G.M."/>
            <person name="Bonito G."/>
            <person name="Stajich J.E."/>
            <person name="Dunlap C."/>
            <person name="Arnold A.E."/>
            <person name="Porras-Alfaro A."/>
        </authorList>
    </citation>
    <scope>NUCLEOTIDE SEQUENCE [LARGE SCALE GENOMIC DNA]</scope>
    <source>
        <strain evidence="3 4">AZ0501</strain>
    </source>
</reference>
<dbReference type="PROSITE" id="PS01013">
    <property type="entry name" value="OSBP"/>
    <property type="match status" value="1"/>
</dbReference>
<name>A0A261XYW1_9FUNG</name>
<dbReference type="InterPro" id="IPR000648">
    <property type="entry name" value="Oxysterol-bd"/>
</dbReference>
<dbReference type="FunFam" id="1.10.287.2720:FF:000001">
    <property type="entry name" value="Oxysterol-binding OBPalpha"/>
    <property type="match status" value="1"/>
</dbReference>
<evidence type="ECO:0000256" key="2">
    <source>
        <dbReference type="RuleBase" id="RU003844"/>
    </source>
</evidence>
<keyword evidence="4" id="KW-1185">Reference proteome</keyword>
<dbReference type="GO" id="GO:0016020">
    <property type="term" value="C:membrane"/>
    <property type="evidence" value="ECO:0007669"/>
    <property type="project" value="TreeGrafter"/>
</dbReference>
<dbReference type="EMBL" id="MVBO01000079">
    <property type="protein sequence ID" value="OZJ03555.1"/>
    <property type="molecule type" value="Genomic_DNA"/>
</dbReference>
<dbReference type="InterPro" id="IPR037239">
    <property type="entry name" value="OSBP_sf"/>
</dbReference>
<evidence type="ECO:0000313" key="3">
    <source>
        <dbReference type="EMBL" id="OZJ03555.1"/>
    </source>
</evidence>
<dbReference type="Pfam" id="PF01237">
    <property type="entry name" value="Oxysterol_BP"/>
    <property type="match status" value="2"/>
</dbReference>
<dbReference type="GO" id="GO:0032934">
    <property type="term" value="F:sterol binding"/>
    <property type="evidence" value="ECO:0007669"/>
    <property type="project" value="TreeGrafter"/>
</dbReference>
<dbReference type="PANTHER" id="PTHR10972">
    <property type="entry name" value="OXYSTEROL-BINDING PROTEIN-RELATED"/>
    <property type="match status" value="1"/>
</dbReference>
<dbReference type="Gene3D" id="2.40.160.120">
    <property type="match status" value="1"/>
</dbReference>
<dbReference type="Gene3D" id="3.30.70.3490">
    <property type="match status" value="1"/>
</dbReference>
<comment type="caution">
    <text evidence="3">The sequence shown here is derived from an EMBL/GenBank/DDBJ whole genome shotgun (WGS) entry which is preliminary data.</text>
</comment>
<gene>
    <name evidence="3" type="ORF">BZG36_03088</name>
</gene>
<dbReference type="InterPro" id="IPR018494">
    <property type="entry name" value="Oxysterol-bd_CS"/>
</dbReference>
<dbReference type="PANTHER" id="PTHR10972:SF102">
    <property type="entry name" value="OXYSTEROL-BINDING PROTEIN"/>
    <property type="match status" value="1"/>
</dbReference>
<protein>
    <recommendedName>
        <fullName evidence="5">Oxysterol-binding protein</fullName>
    </recommendedName>
</protein>
<organism evidence="3 4">
    <name type="scientific">Bifiguratus adelaidae</name>
    <dbReference type="NCBI Taxonomy" id="1938954"/>
    <lineage>
        <taxon>Eukaryota</taxon>
        <taxon>Fungi</taxon>
        <taxon>Fungi incertae sedis</taxon>
        <taxon>Mucoromycota</taxon>
        <taxon>Mucoromycotina</taxon>
        <taxon>Endogonomycetes</taxon>
        <taxon>Endogonales</taxon>
        <taxon>Endogonales incertae sedis</taxon>
        <taxon>Bifiguratus</taxon>
    </lineage>
</organism>
<evidence type="ECO:0000313" key="4">
    <source>
        <dbReference type="Proteomes" id="UP000242875"/>
    </source>
</evidence>
<evidence type="ECO:0000256" key="1">
    <source>
        <dbReference type="ARBA" id="ARBA00008842"/>
    </source>
</evidence>
<sequence length="379" mass="42679">MTKSVIEDASNGECTEVLADEPKSIILGIIAQLSKGADLHRVTLPTFVLEPRSLLEKLSDFISHPDLIIDVNKVDDPVERFVSVVRFYLSGWHIRPKGVKKPYNPILGEFFKCQYCYPNDTRATYIAEQVSHHPPISAFHMASPANNLIVRGEMRPKSKFLGNSVASISDGITHVEFTDRKETYDIAYPNVYARGIVFGTMIMELADTSSVRCKQTDLICELEFKAKGYFSGSYNMLCGVIKRVSTGEKLYELSGKWSEILYIKDCKTGEKREFFNALKAKIIPKACLPLEKQDWNESRRLWNDVTTALKANNIDAATAAKSAIEDDQRARRKEQEANNAQHEARFFRHIPGVLGKNSGPGEWVLKSEGLSDLDSFVQF</sequence>
<dbReference type="Proteomes" id="UP000242875">
    <property type="component" value="Unassembled WGS sequence"/>
</dbReference>
<dbReference type="Gene3D" id="1.10.287.2720">
    <property type="match status" value="1"/>
</dbReference>
<proteinExistence type="inferred from homology"/>